<feature type="compositionally biased region" description="Polar residues" evidence="1">
    <location>
        <begin position="1"/>
        <end position="18"/>
    </location>
</feature>
<dbReference type="Proteomes" id="UP000799324">
    <property type="component" value="Unassembled WGS sequence"/>
</dbReference>
<dbReference type="OrthoDB" id="3944128at2759"/>
<dbReference type="EMBL" id="MU004533">
    <property type="protein sequence ID" value="KAF2648537.1"/>
    <property type="molecule type" value="Genomic_DNA"/>
</dbReference>
<organism evidence="2 3">
    <name type="scientific">Lophiostoma macrostomum CBS 122681</name>
    <dbReference type="NCBI Taxonomy" id="1314788"/>
    <lineage>
        <taxon>Eukaryota</taxon>
        <taxon>Fungi</taxon>
        <taxon>Dikarya</taxon>
        <taxon>Ascomycota</taxon>
        <taxon>Pezizomycotina</taxon>
        <taxon>Dothideomycetes</taxon>
        <taxon>Pleosporomycetidae</taxon>
        <taxon>Pleosporales</taxon>
        <taxon>Lophiostomataceae</taxon>
        <taxon>Lophiostoma</taxon>
    </lineage>
</organism>
<feature type="compositionally biased region" description="Low complexity" evidence="1">
    <location>
        <begin position="365"/>
        <end position="378"/>
    </location>
</feature>
<evidence type="ECO:0000256" key="1">
    <source>
        <dbReference type="SAM" id="MobiDB-lite"/>
    </source>
</evidence>
<dbReference type="AlphaFoldDB" id="A0A6A6SNJ1"/>
<name>A0A6A6SNJ1_9PLEO</name>
<evidence type="ECO:0000313" key="3">
    <source>
        <dbReference type="Proteomes" id="UP000799324"/>
    </source>
</evidence>
<proteinExistence type="predicted"/>
<feature type="non-terminal residue" evidence="2">
    <location>
        <position position="1"/>
    </location>
</feature>
<evidence type="ECO:0000313" key="2">
    <source>
        <dbReference type="EMBL" id="KAF2648537.1"/>
    </source>
</evidence>
<dbReference type="SUPFAM" id="SSF69360">
    <property type="entry name" value="Cell wall binding repeat"/>
    <property type="match status" value="1"/>
</dbReference>
<feature type="region of interest" description="Disordered" evidence="1">
    <location>
        <begin position="1"/>
        <end position="27"/>
    </location>
</feature>
<sequence length="426" mass="42038">NSGTPSSQNQDQHQSNGGTIIIGDSTYDVHPVQPTGHTQNPGVVIGTQTLIEGVVATINGVQVIAPTQGGGSKVVVDGITQTLGNAPVSTGAPVLTVGDQTITANSEGQFVIGSQTLSAGGSAITVDGSTLSLGPSGTIAVVNGITQTLGNAVPTGMPVLTVGDKEIPATVIGGTTRFVLADGQTLTAGGVLTIDGSTYSMPKDGSGSTVVVNGVTSTLDSSGLPVITVGSSSITASVVDGTTAFVIGDGKTLTPGGVITVDGTTYSMPKSASGSVVVINGVTSTLGEGPMTSAPDLTINGKTYSATVRDGTTEYVIASGVTLKPGEAVTISGTTYSLDKEGTALVINGQTSTIPKTPKSNSAITTGRSSSSGTSSTTDDLQPGNFIASGLGITNKEGGGAMVRGGLDKWIEGMVIGIAGWIILLL</sequence>
<gene>
    <name evidence="2" type="ORF">K491DRAFT_612588</name>
</gene>
<reference evidence="2" key="1">
    <citation type="journal article" date="2020" name="Stud. Mycol.">
        <title>101 Dothideomycetes genomes: a test case for predicting lifestyles and emergence of pathogens.</title>
        <authorList>
            <person name="Haridas S."/>
            <person name="Albert R."/>
            <person name="Binder M."/>
            <person name="Bloem J."/>
            <person name="Labutti K."/>
            <person name="Salamov A."/>
            <person name="Andreopoulos B."/>
            <person name="Baker S."/>
            <person name="Barry K."/>
            <person name="Bills G."/>
            <person name="Bluhm B."/>
            <person name="Cannon C."/>
            <person name="Castanera R."/>
            <person name="Culley D."/>
            <person name="Daum C."/>
            <person name="Ezra D."/>
            <person name="Gonzalez J."/>
            <person name="Henrissat B."/>
            <person name="Kuo A."/>
            <person name="Liang C."/>
            <person name="Lipzen A."/>
            <person name="Lutzoni F."/>
            <person name="Magnuson J."/>
            <person name="Mondo S."/>
            <person name="Nolan M."/>
            <person name="Ohm R."/>
            <person name="Pangilinan J."/>
            <person name="Park H.-J."/>
            <person name="Ramirez L."/>
            <person name="Alfaro M."/>
            <person name="Sun H."/>
            <person name="Tritt A."/>
            <person name="Yoshinaga Y."/>
            <person name="Zwiers L.-H."/>
            <person name="Turgeon B."/>
            <person name="Goodwin S."/>
            <person name="Spatafora J."/>
            <person name="Crous P."/>
            <person name="Grigoriev I."/>
        </authorList>
    </citation>
    <scope>NUCLEOTIDE SEQUENCE</scope>
    <source>
        <strain evidence="2">CBS 122681</strain>
    </source>
</reference>
<feature type="region of interest" description="Disordered" evidence="1">
    <location>
        <begin position="356"/>
        <end position="383"/>
    </location>
</feature>
<keyword evidence="3" id="KW-1185">Reference proteome</keyword>
<protein>
    <submittedName>
        <fullName evidence="2">Uncharacterized protein</fullName>
    </submittedName>
</protein>
<accession>A0A6A6SNJ1</accession>